<accession>A0A383BR40</accession>
<dbReference type="GO" id="GO:0009288">
    <property type="term" value="C:bacterial-type flagellum"/>
    <property type="evidence" value="ECO:0007669"/>
    <property type="project" value="InterPro"/>
</dbReference>
<dbReference type="GO" id="GO:0005198">
    <property type="term" value="F:structural molecule activity"/>
    <property type="evidence" value="ECO:0007669"/>
    <property type="project" value="InterPro"/>
</dbReference>
<dbReference type="InterPro" id="IPR001029">
    <property type="entry name" value="Flagellin_N"/>
</dbReference>
<dbReference type="Pfam" id="PF00669">
    <property type="entry name" value="Flagellin_N"/>
    <property type="match status" value="1"/>
</dbReference>
<reference evidence="2" key="1">
    <citation type="submission" date="2018-05" db="EMBL/GenBank/DDBJ databases">
        <authorList>
            <person name="Lanie J.A."/>
            <person name="Ng W.-L."/>
            <person name="Kazmierczak K.M."/>
            <person name="Andrzejewski T.M."/>
            <person name="Davidsen T.M."/>
            <person name="Wayne K.J."/>
            <person name="Tettelin H."/>
            <person name="Glass J.I."/>
            <person name="Rusch D."/>
            <person name="Podicherti R."/>
            <person name="Tsui H.-C.T."/>
            <person name="Winkler M.E."/>
        </authorList>
    </citation>
    <scope>NUCLEOTIDE SEQUENCE</scope>
</reference>
<gene>
    <name evidence="2" type="ORF">METZ01_LOCUS475175</name>
</gene>
<protein>
    <recommendedName>
        <fullName evidence="1">Flagellin N-terminal domain-containing protein</fullName>
    </recommendedName>
</protein>
<evidence type="ECO:0000259" key="1">
    <source>
        <dbReference type="Pfam" id="PF00669"/>
    </source>
</evidence>
<dbReference type="PANTHER" id="PTHR42792:SF2">
    <property type="entry name" value="FLAGELLIN"/>
    <property type="match status" value="1"/>
</dbReference>
<dbReference type="SUPFAM" id="SSF64518">
    <property type="entry name" value="Phase 1 flagellin"/>
    <property type="match status" value="1"/>
</dbReference>
<feature type="domain" description="Flagellin N-terminal" evidence="1">
    <location>
        <begin position="5"/>
        <end position="140"/>
    </location>
</feature>
<dbReference type="AlphaFoldDB" id="A0A383BR40"/>
<sequence>MPVTINTNSAAAAASHNLSKNQSALQKSLTRLSSGSRIVQPVDDAGGLAVSMKMESAIVRLSGAQKNVQNATSFLEVQDGVLQSAGKIVNRMIELKGLSDDVMKNASDIENYNREFKDLQMQIYDMASLKFNGVSIFASTANDGSAAKFNDTSLDNTVSVYVSADGTSGPTVSVSKALLLSALTITANAVGTAVEY</sequence>
<dbReference type="Gene3D" id="1.20.1330.10">
    <property type="entry name" value="f41 fragment of flagellin, N-terminal domain"/>
    <property type="match status" value="1"/>
</dbReference>
<feature type="non-terminal residue" evidence="2">
    <location>
        <position position="196"/>
    </location>
</feature>
<dbReference type="InterPro" id="IPR001492">
    <property type="entry name" value="Flagellin"/>
</dbReference>
<name>A0A383BR40_9ZZZZ</name>
<dbReference type="PANTHER" id="PTHR42792">
    <property type="entry name" value="FLAGELLIN"/>
    <property type="match status" value="1"/>
</dbReference>
<organism evidence="2">
    <name type="scientific">marine metagenome</name>
    <dbReference type="NCBI Taxonomy" id="408172"/>
    <lineage>
        <taxon>unclassified sequences</taxon>
        <taxon>metagenomes</taxon>
        <taxon>ecological metagenomes</taxon>
    </lineage>
</organism>
<proteinExistence type="predicted"/>
<dbReference type="EMBL" id="UINC01202493">
    <property type="protein sequence ID" value="SVE22321.1"/>
    <property type="molecule type" value="Genomic_DNA"/>
</dbReference>
<evidence type="ECO:0000313" key="2">
    <source>
        <dbReference type="EMBL" id="SVE22321.1"/>
    </source>
</evidence>